<evidence type="ECO:0000256" key="2">
    <source>
        <dbReference type="ARBA" id="ARBA00023125"/>
    </source>
</evidence>
<feature type="DNA-binding region" description="H-T-H motif" evidence="4">
    <location>
        <begin position="43"/>
        <end position="62"/>
    </location>
</feature>
<name>A0A6J4SVK9_9ACTN</name>
<dbReference type="InterPro" id="IPR023772">
    <property type="entry name" value="DNA-bd_HTH_TetR-type_CS"/>
</dbReference>
<sequence>MFRYVWPMSSSEARPLRRDAERNRHLIVAAARELFAERGLEVSMDEIARHAGVGVGTVYRRFPDKELLIDALFDDRLETIVGIAAESLEREDPWEALAHFMERYVSVQAEDRGLRQLLYSSLHAEERVARARGRIKPITDELLRRAHVAGELRADATGTDIAVLQFMLSSVVDYTRDVDPDAWRRFLGIVLDGLRAGRNGPTSLEPGPLDDAAFEAVLKTWKSR</sequence>
<dbReference type="Pfam" id="PF21597">
    <property type="entry name" value="TetR_C_43"/>
    <property type="match status" value="1"/>
</dbReference>
<dbReference type="InterPro" id="IPR049445">
    <property type="entry name" value="TetR_SbtR-like_C"/>
</dbReference>
<keyword evidence="3" id="KW-0804">Transcription</keyword>
<dbReference type="Pfam" id="PF00440">
    <property type="entry name" value="TetR_N"/>
    <property type="match status" value="1"/>
</dbReference>
<keyword evidence="2 4" id="KW-0238">DNA-binding</keyword>
<proteinExistence type="predicted"/>
<accession>A0A6J4SVK9</accession>
<dbReference type="PANTHER" id="PTHR30055:SF234">
    <property type="entry name" value="HTH-TYPE TRANSCRIPTIONAL REGULATOR BETI"/>
    <property type="match status" value="1"/>
</dbReference>
<dbReference type="GO" id="GO:0003700">
    <property type="term" value="F:DNA-binding transcription factor activity"/>
    <property type="evidence" value="ECO:0007669"/>
    <property type="project" value="TreeGrafter"/>
</dbReference>
<dbReference type="GO" id="GO:0000976">
    <property type="term" value="F:transcription cis-regulatory region binding"/>
    <property type="evidence" value="ECO:0007669"/>
    <property type="project" value="TreeGrafter"/>
</dbReference>
<organism evidence="6">
    <name type="scientific">uncultured Solirubrobacteraceae bacterium</name>
    <dbReference type="NCBI Taxonomy" id="1162706"/>
    <lineage>
        <taxon>Bacteria</taxon>
        <taxon>Bacillati</taxon>
        <taxon>Actinomycetota</taxon>
        <taxon>Thermoleophilia</taxon>
        <taxon>Solirubrobacterales</taxon>
        <taxon>Solirubrobacteraceae</taxon>
        <taxon>environmental samples</taxon>
    </lineage>
</organism>
<dbReference type="EMBL" id="CADCVP010000239">
    <property type="protein sequence ID" value="CAA9506413.1"/>
    <property type="molecule type" value="Genomic_DNA"/>
</dbReference>
<dbReference type="PRINTS" id="PR00455">
    <property type="entry name" value="HTHTETR"/>
</dbReference>
<dbReference type="InterPro" id="IPR036271">
    <property type="entry name" value="Tet_transcr_reg_TetR-rel_C_sf"/>
</dbReference>
<evidence type="ECO:0000256" key="3">
    <source>
        <dbReference type="ARBA" id="ARBA00023163"/>
    </source>
</evidence>
<evidence type="ECO:0000256" key="4">
    <source>
        <dbReference type="PROSITE-ProRule" id="PRU00335"/>
    </source>
</evidence>
<evidence type="ECO:0000256" key="1">
    <source>
        <dbReference type="ARBA" id="ARBA00023015"/>
    </source>
</evidence>
<reference evidence="6" key="1">
    <citation type="submission" date="2020-02" db="EMBL/GenBank/DDBJ databases">
        <authorList>
            <person name="Meier V. D."/>
        </authorList>
    </citation>
    <scope>NUCLEOTIDE SEQUENCE</scope>
    <source>
        <strain evidence="6">AVDCRST_MAG69</strain>
    </source>
</reference>
<dbReference type="InterPro" id="IPR001647">
    <property type="entry name" value="HTH_TetR"/>
</dbReference>
<evidence type="ECO:0000313" key="6">
    <source>
        <dbReference type="EMBL" id="CAA9506413.1"/>
    </source>
</evidence>
<protein>
    <submittedName>
        <fullName evidence="6">Transcriptional regulator, AcrR family</fullName>
    </submittedName>
</protein>
<dbReference type="PROSITE" id="PS50977">
    <property type="entry name" value="HTH_TETR_2"/>
    <property type="match status" value="1"/>
</dbReference>
<dbReference type="SUPFAM" id="SSF48498">
    <property type="entry name" value="Tetracyclin repressor-like, C-terminal domain"/>
    <property type="match status" value="1"/>
</dbReference>
<dbReference type="Gene3D" id="1.10.357.10">
    <property type="entry name" value="Tetracycline Repressor, domain 2"/>
    <property type="match status" value="1"/>
</dbReference>
<dbReference type="PROSITE" id="PS01081">
    <property type="entry name" value="HTH_TETR_1"/>
    <property type="match status" value="1"/>
</dbReference>
<feature type="domain" description="HTH tetR-type" evidence="5">
    <location>
        <begin position="21"/>
        <end position="80"/>
    </location>
</feature>
<gene>
    <name evidence="6" type="ORF">AVDCRST_MAG69-2224</name>
</gene>
<dbReference type="PANTHER" id="PTHR30055">
    <property type="entry name" value="HTH-TYPE TRANSCRIPTIONAL REGULATOR RUTR"/>
    <property type="match status" value="1"/>
</dbReference>
<dbReference type="AlphaFoldDB" id="A0A6J4SVK9"/>
<keyword evidence="1" id="KW-0805">Transcription regulation</keyword>
<dbReference type="InterPro" id="IPR009057">
    <property type="entry name" value="Homeodomain-like_sf"/>
</dbReference>
<dbReference type="InterPro" id="IPR050109">
    <property type="entry name" value="HTH-type_TetR-like_transc_reg"/>
</dbReference>
<dbReference type="SUPFAM" id="SSF46689">
    <property type="entry name" value="Homeodomain-like"/>
    <property type="match status" value="1"/>
</dbReference>
<evidence type="ECO:0000259" key="5">
    <source>
        <dbReference type="PROSITE" id="PS50977"/>
    </source>
</evidence>